<dbReference type="InterPro" id="IPR043502">
    <property type="entry name" value="DNA/RNA_pol_sf"/>
</dbReference>
<feature type="region of interest" description="Disordered" evidence="1">
    <location>
        <begin position="1178"/>
        <end position="1242"/>
    </location>
</feature>
<dbReference type="PANTHER" id="PTHR33050:SF7">
    <property type="entry name" value="RIBONUCLEASE H"/>
    <property type="match status" value="1"/>
</dbReference>
<reference evidence="2" key="1">
    <citation type="submission" date="2018-04" db="EMBL/GenBank/DDBJ databases">
        <title>Whole genome sequencing of Hypsizygus marmoreus.</title>
        <authorList>
            <person name="Choi I.-G."/>
            <person name="Min B."/>
            <person name="Kim J.-G."/>
            <person name="Kim S."/>
            <person name="Oh Y.-L."/>
            <person name="Kong W.-S."/>
            <person name="Park H."/>
            <person name="Jeong J."/>
            <person name="Song E.-S."/>
        </authorList>
    </citation>
    <scope>NUCLEOTIDE SEQUENCE [LARGE SCALE GENOMIC DNA]</scope>
    <source>
        <strain evidence="2">51987-8</strain>
    </source>
</reference>
<name>A0A369K3W4_HYPMA</name>
<gene>
    <name evidence="2" type="ORF">Hypma_001297</name>
</gene>
<accession>A0A369K3W4</accession>
<feature type="compositionally biased region" description="Basic and acidic residues" evidence="1">
    <location>
        <begin position="1216"/>
        <end position="1242"/>
    </location>
</feature>
<evidence type="ECO:0000313" key="3">
    <source>
        <dbReference type="Proteomes" id="UP000076154"/>
    </source>
</evidence>
<dbReference type="EMBL" id="LUEZ02000012">
    <property type="protein sequence ID" value="RDB28180.1"/>
    <property type="molecule type" value="Genomic_DNA"/>
</dbReference>
<organism evidence="2 3">
    <name type="scientific">Hypsizygus marmoreus</name>
    <name type="common">White beech mushroom</name>
    <name type="synonym">Agaricus marmoreus</name>
    <dbReference type="NCBI Taxonomy" id="39966"/>
    <lineage>
        <taxon>Eukaryota</taxon>
        <taxon>Fungi</taxon>
        <taxon>Dikarya</taxon>
        <taxon>Basidiomycota</taxon>
        <taxon>Agaricomycotina</taxon>
        <taxon>Agaricomycetes</taxon>
        <taxon>Agaricomycetidae</taxon>
        <taxon>Agaricales</taxon>
        <taxon>Tricholomatineae</taxon>
        <taxon>Lyophyllaceae</taxon>
        <taxon>Hypsizygus</taxon>
    </lineage>
</organism>
<evidence type="ECO:0000313" key="2">
    <source>
        <dbReference type="EMBL" id="RDB28180.1"/>
    </source>
</evidence>
<feature type="compositionally biased region" description="Low complexity" evidence="1">
    <location>
        <begin position="868"/>
        <end position="881"/>
    </location>
</feature>
<dbReference type="OrthoDB" id="3249498at2759"/>
<evidence type="ECO:0000256" key="1">
    <source>
        <dbReference type="SAM" id="MobiDB-lite"/>
    </source>
</evidence>
<dbReference type="Proteomes" id="UP000076154">
    <property type="component" value="Unassembled WGS sequence"/>
</dbReference>
<keyword evidence="3" id="KW-1185">Reference proteome</keyword>
<feature type="compositionally biased region" description="Basic and acidic residues" evidence="1">
    <location>
        <begin position="893"/>
        <end position="911"/>
    </location>
</feature>
<comment type="caution">
    <text evidence="2">The sequence shown here is derived from an EMBL/GenBank/DDBJ whole genome shotgun (WGS) entry which is preliminary data.</text>
</comment>
<feature type="region of interest" description="Disordered" evidence="1">
    <location>
        <begin position="867"/>
        <end position="911"/>
    </location>
</feature>
<proteinExistence type="predicted"/>
<sequence>MHLYELLHAQNLARDFGRVAVIYGLHAAVDTQRYERSFNFVSEGDGGAPERNFVACQAALKRRLNHHRFDICIESLRMDAHGLNDHWMSYTRHLGSNGILKTRFNQEFTLSAVLDAGCYKNFSGIRFIVVESESSSPLHDLIIRDRPENVRDRTRSQNTSHGCQITLPGHRSSSKDTTAGGPPAVRLCTLIFEASATQRPSGADITIALRTKMNSKLPPRILYDRTFPSTPKDRSATLFLCANLPITEMDSYLYSRVPTHTIRILPIRRTSLSPCSLPPKILRRIGTAAIEVEFEGWRAHLLSLSLVCRAWRHISDVFFESLGKGKHDISDDRPDARAVVRSLQQRPAYATLIKNFSPSDYSECTELLDIYGGDEQVNSEGCCEIGRALVNILQMATSLTSINLKQLRKSDFEDTIAALCELRQVTKFTVRNDPWELPCHKQAFFDVAACQRVLAHWPKLQIFWWMHSLITDDDECDSDDSERSVSILVLRSLFMRVLFNLPSSRNTNTIALPQPTYKIDSLMIHKATLTGSQLLNFTSVPDPMLSHVTLMSIKGICNADLLSFLLSAAATLRSVSICHCIIPRTKDEEYALDTAMPHLRSLEDLTMNGDLASSNVVSRKQAVLSPSTNAIPTISIFHALGVDPGAFVDALAVTYWRRVVIRCEEETGVWDTGVKKRAANVANGRNILLLMRPLHPLKIFLAWRRQPPSGCRLRLGATFVAEAEPGNDRYLDFPTLCCFSHTTSFPAAQLCPFGSASHILPSHNLYSTQLIQHILAAPPTPFVEFYYSLVLIFHGFTCFAIFHLIPMSNASGDAEIIRARVAECEKLVEDAVTGSLSRDTFFEKLQATGITPAAAKDYVDQLTQRLEQTQGSRTQGSGSTPPTGPGAVQDGDPAIREATPEGLGDEERSEFRRNRDALLDEIRRKDEQRRHEASLSLAWALLRGRLDRAQGFGGGQSNNDNASLDLLDLFGRSPSSSSSIPASVLAAAPHLGQLSAGAISDPHLAATRKLRDAYCSDSKAMDPIINCMQLQVVTTPLPRSLWRKVIADHFVDFDKLFASMEQGYDHNDDPKDFTDEFSLVKKDQAFAKRPVKNEADWIRVFAAWEQAVKLLYPHSGQELHTYRELVMDLFRAASDPLIAIDFDVRVRDRYAKSPFRMDDRAQHHLPLLAQMFRIAPSAGLSSSSSRPQKRPALSSPNRPPPKRSNTICQNNISEMEESRRKVSKLVDEGPRSIRETSSKRKPVDMLESPRFRRGFVWSNVPSDNTISPAALYTETAPPLPSPPLHLLHDPNLQSTLTSLGDAIKVETPFDIDKLESMLHDHPNQPFVESVVRGLRDGFWPFDDGEWKVELEEFVGNYSTEEPDLDAIHAFRDKEEAAGRWSGPLADSELLPGMKISPMFVIWQNNKARVITDHSGSGINNGIPKADAHVKYDDMHPFGQTLHDVRAANPGRRIITYKSDVASAFLNLPAHPLWQLRQVVSVEGRLYIVRRLVFGNRASPRCWCSLSGLLCWLAVRKLNIVGLHVYMDDFFGWDWEDNLIAFRGMLRPRRQVQLLIFWEAISCPFDDKKQEHGACLKIIGFWVDANAGSISLAPQSITDIISKIHLFLSTPGRNPALRDWQRLAGHLNWVLNVLPWGRPALTELYRKMSGKTHSYRGIPINAAVVADLSWLADVIPTSIGVRFVDAGYWTDSEVDMVIWTDASLRLGMSFVYAGNGFFYQLRPDPNAPTIDIFFLELIAIFSAIHHVASLPHPPRRLLLFTDSLDSVGVFNSLGASQSSHNAPLLATASIILKSGIDLRGPLAGAMEAVLLSTLGGPSRFSHSARPPMQLADLDQRALHLQVSAIEKSTARGYATGARDYVTFCITHSLPLDPTSDVLGQAFKP</sequence>
<protein>
    <submittedName>
        <fullName evidence="2">Uncharacterized protein</fullName>
    </submittedName>
</protein>
<dbReference type="SUPFAM" id="SSF56672">
    <property type="entry name" value="DNA/RNA polymerases"/>
    <property type="match status" value="1"/>
</dbReference>
<dbReference type="PANTHER" id="PTHR33050">
    <property type="entry name" value="REVERSE TRANSCRIPTASE DOMAIN-CONTAINING PROTEIN"/>
    <property type="match status" value="1"/>
</dbReference>
<dbReference type="InParanoid" id="A0A369K3W4"/>
<dbReference type="InterPro" id="IPR052055">
    <property type="entry name" value="Hepadnavirus_pol/RT"/>
</dbReference>
<feature type="region of interest" description="Disordered" evidence="1">
    <location>
        <begin position="151"/>
        <end position="180"/>
    </location>
</feature>